<evidence type="ECO:0000256" key="2">
    <source>
        <dbReference type="SAM" id="MobiDB-lite"/>
    </source>
</evidence>
<dbReference type="KEGG" id="vni:VIBNI_A1818"/>
<evidence type="ECO:0000259" key="3">
    <source>
        <dbReference type="PROSITE" id="PS50268"/>
    </source>
</evidence>
<dbReference type="InterPro" id="IPR040853">
    <property type="entry name" value="RapA2_cadherin-like"/>
</dbReference>
<dbReference type="GO" id="GO:0005509">
    <property type="term" value="F:calcium ion binding"/>
    <property type="evidence" value="ECO:0007669"/>
    <property type="project" value="InterPro"/>
</dbReference>
<dbReference type="PANTHER" id="PTHR14139:SF2">
    <property type="entry name" value="CALSYNTENIN-1"/>
    <property type="match status" value="1"/>
</dbReference>
<feature type="region of interest" description="Disordered" evidence="2">
    <location>
        <begin position="3455"/>
        <end position="3477"/>
    </location>
</feature>
<dbReference type="PRINTS" id="PR00313">
    <property type="entry name" value="CABNDNGRPT"/>
</dbReference>
<keyword evidence="1" id="KW-0106">Calcium</keyword>
<keyword evidence="5" id="KW-1185">Reference proteome</keyword>
<feature type="domain" description="Cadherin" evidence="3">
    <location>
        <begin position="1254"/>
        <end position="1367"/>
    </location>
</feature>
<dbReference type="Proteomes" id="UP000016895">
    <property type="component" value="Chromosome 1"/>
</dbReference>
<feature type="domain" description="Cadherin" evidence="3">
    <location>
        <begin position="643"/>
        <end position="742"/>
    </location>
</feature>
<dbReference type="PATRIC" id="fig|1260221.3.peg.1728"/>
<dbReference type="InterPro" id="IPR019960">
    <property type="entry name" value="T1SS_VCA0849"/>
</dbReference>
<feature type="domain" description="Cadherin" evidence="3">
    <location>
        <begin position="1664"/>
        <end position="1777"/>
    </location>
</feature>
<dbReference type="SUPFAM" id="SSF51120">
    <property type="entry name" value="beta-Roll"/>
    <property type="match status" value="1"/>
</dbReference>
<dbReference type="PANTHER" id="PTHR14139">
    <property type="entry name" value="CALSYNTENIN"/>
    <property type="match status" value="1"/>
</dbReference>
<dbReference type="InterPro" id="IPR010221">
    <property type="entry name" value="VCBS_dom"/>
</dbReference>
<evidence type="ECO:0000256" key="1">
    <source>
        <dbReference type="ARBA" id="ARBA00022837"/>
    </source>
</evidence>
<feature type="domain" description="Cadherin" evidence="3">
    <location>
        <begin position="2431"/>
        <end position="2531"/>
    </location>
</feature>
<dbReference type="GO" id="GO:0007156">
    <property type="term" value="P:homophilic cell adhesion via plasma membrane adhesion molecules"/>
    <property type="evidence" value="ECO:0007669"/>
    <property type="project" value="InterPro"/>
</dbReference>
<organism evidence="4 5">
    <name type="scientific">Vibrio nigripulchritudo</name>
    <dbReference type="NCBI Taxonomy" id="28173"/>
    <lineage>
        <taxon>Bacteria</taxon>
        <taxon>Pseudomonadati</taxon>
        <taxon>Pseudomonadota</taxon>
        <taxon>Gammaproteobacteria</taxon>
        <taxon>Vibrionales</taxon>
        <taxon>Vibrionaceae</taxon>
        <taxon>Vibrio</taxon>
    </lineage>
</organism>
<feature type="region of interest" description="Disordered" evidence="2">
    <location>
        <begin position="2539"/>
        <end position="2578"/>
    </location>
</feature>
<dbReference type="NCBIfam" id="TIGR03661">
    <property type="entry name" value="T1SS_VCA0849"/>
    <property type="match status" value="2"/>
</dbReference>
<dbReference type="InterPro" id="IPR001343">
    <property type="entry name" value="Hemolysn_Ca-bd"/>
</dbReference>
<dbReference type="Pfam" id="PF17803">
    <property type="entry name" value="Cadherin_4"/>
    <property type="match status" value="31"/>
</dbReference>
<dbReference type="PROSITE" id="PS50268">
    <property type="entry name" value="CADHERIN_2"/>
    <property type="match status" value="9"/>
</dbReference>
<dbReference type="InterPro" id="IPR002126">
    <property type="entry name" value="Cadherin-like_dom"/>
</dbReference>
<feature type="region of interest" description="Disordered" evidence="2">
    <location>
        <begin position="2430"/>
        <end position="2453"/>
    </location>
</feature>
<protein>
    <submittedName>
        <fullName evidence="4">Putative VCBS repeat and Serralysin domain protein</fullName>
    </submittedName>
</protein>
<dbReference type="eggNOG" id="COG2304">
    <property type="taxonomic scope" value="Bacteria"/>
</dbReference>
<feature type="compositionally biased region" description="Polar residues" evidence="2">
    <location>
        <begin position="2539"/>
        <end position="2554"/>
    </location>
</feature>
<sequence length="4183" mass="436814">MASFSSLFSAGLSALGKVIVIDVEGNLKTVSEDYSLLPGEVFVTIDDEVVLAELPAKEGEPELSTDIDQILSSIEAGEDPTLLVEFATAAGVETPTQEKIIIIDIAGNIKIVPANTVLLPGEVVLEDEQGYLLFSESDLPDTAILDESGELRTLDTDPEIDQIFAALEAGADPTQIEELAPAAGGGAAGSSIGTSGEIERTGTQVLAATSFDTSGLASQGLSETQSLSLLNLLQIAAVNQSPVAQNSSAALDEDTSISGQVLATDADLPAGSTLTYATTSTATGLTFNSDGTYTFDASSYDSLSEGQILVITVPYTATDNQGATGSGTLTITITGTNDAPVAQAESFSVNEDETFSGQMDATDVDLPAGSVLNFSITDTIEGLTFNTDGSYTFDASSYDYLQEGQTQQIPVVVTVTDEAGGTDTTILTITIVGTNDASVVSADTRTLTETNSVLTSSGTLTSTDVDGPDNSFTANTITNDFGTFTIDANGNWTFSSNGAFDHLRPGEEASFIYPVTTTDGTETTVTITIQGTNDLPVVEERLGGWIHEDETRQIVKNLVVQDPDNTNHDFEVVGGIDPADSVGVFKINSDGVWTFELIPGKADYLKEGQKLFETYQVKVTDEDGGEIIVEVTVGIVGTNDASVVSSDSVTLVETDSVLTSSGTLTSTDVDGPDNSFVANSITNDLGTFTIDENGNWTFTASSTFDHLRVGEEETFTYPVTTADGTESSVTITIQGTNDLPVVEERLGGWIHEDETRQIVKNLVVQDLDNDNHTFEVVGGIDPADSVGVFKINSDGVWTFELTPGKADYLKEGQKLFETYKVKVTDEDGGVTIVDVTVGIVGQNDAAIVSSDVRTLVETDSVLSTSGTLTSTDVDGPDNSFVANSITNSLGTFTIDENGNWTFTASETFDSLRVGEELSFTYPVETTDGATSSVEIIIQGTNDLPVVEERLGGWIHEDETRQIVKNLVVQDLDNDNHTFEVVGTPATVVGTFAINSDGVWTYELTPGAADYLKEGQKLFETYQVKVTDEDGGVTIVDVTVGIVGQNDAAIVSSDSVTLVETDSVLTSSGTLTSTDVDGPDNSFVASSVTNSLGTFVIDENGNWTFTASSTFDHLRVGEEATFTYPVTTTDGATSTVEITIQGTNDLPVVEERLGGWISEDETTQIVKNLVVQDLDNDNHTFEVVGSVPGAVGTFAINSEGVWTYELTPGAADYLKEGQKLFETYQVKVTDEDGGVTIVDVTVGIVGQNDAPVIDSTISVTGSVAEDTAGSSVATGQLVATDPDNDTAPNTDLAWSDITTNPSQYGNFVIDSGTGEWTFQIDNTLPAVQALSEGQSVTETFTVQVSDGMGTDTQEVVITITGTNDAPVAQNASVGVDEDASITGNVTATDVDLPAGSSLNYATTSTATGLTFNSDGSYSFDASSYDSLSEGETLVIQVPYTATDEQSAVSNTGMLTITITGTNDDPVADAKVVDVQEDASISGQVTATDVDLPAGESLTFNTTSTATGLTFNSDGSYTFDASSYDYLPAGQVLEIVVPVTVTDEAGGTATTTLTIKVTGTNDAAVVDSATKTLQETDAALTTGGTLTSTDVDGTDNRFNASTTNGTIGTFSINANGVWTFVANKAFDELNVGDKVEETYNVTTEDGTPTTVTVVIEGTNDGPVIDETTGVSGTVKEDVAASATATGTLVATDPDNDTDPNQDMVWTDVTTGSPTYGSFSIDSGTGQWTYQINNSLSAVQSLAEGQTVTETFTVQVSDGSATDTQEVTVTVTGTNDDPVVTGGKFADTVIEDSQTTASGAITFDDVDTLDTHTWVVSGGGTGTYGNLTIDNDGNWQYVLDAVKSNSLHENQKETETFTVTLSDGKGGTVSKTIEISVVGSNDLPSVTGGTTGDVEEDNAAKQNATGTLAIQDPDVPDNAEFTLLGSDTQTYGSFSIDKDTGEWEFVLDNSAAQTLSEGQEVTHTFTVQIEDDYNGIVTQDVVITIKGDNDQPSISGTQLGQLKEDTTLTATGSMDVADVDLNDVHSWTMSNGGVGKYGSISIDANGDWTYVLNNSSKRVQQLAEGQKAHDFFTVTVSDGQGGTDSKLITIEVTGTNDVPRLGGSRVGTVTEDGTLSVSKQLKPSDVDKTDTHQWEVTQYHPDSLGTFVLDANGKWTFTLDNDKADDLDAGDRVREEYWVKVTDNHGASTTKKVVITIEGTNDIPALDGDLAGEVTEDTQTTSTGQLLDGDPDADDSHTFAVLNPQGLFGELTVNSDGSWSYDLTNTNSQVQALAVGETLTDTYRVTVTDSHGEKTEKNLVITIKGNNDDPEITGKVSGTVIEATAGQLETDGQLAALDVDTSDTHTWSVAAPTGTYGSLSVDPNTGKWTYVLDSGKPATQALDAGEVAQDKFTIEVDDGNGGTATKEIVINVVGTNSDPSIVGDDTGDIKELAGTSIPTTPNTTTGTLGSGDPDGDDSHTWMVVDPSGTYGTLSIDSDGKWTFTLNDGSNVVNELDEGDTTTDTFTVRATDSFGQQSESQVVITIEGTNDAPTLNGSALSKTVTEDGASSVSGQLNSGDPDKDDGAEFGISGAHPAGEGTYGNLVVDSSTGQWTYTLKDPNSPAIQELSPTTSLTETFIVFVKDDAGEMVSKPLTITIAGTNDEPVISGDTEATYKEDTGTGSSVSLTGTLNITDIDKDVASGSDTDTVDSAKIVSSTFAGNLGTLTIDAAGNWEYLINNDSPQVQGLREGETYVETFTILGEDEFGAIVSKDLAITVKGTNDIPEVFGDDAGTVTVTKSETAKGMVLATDVDSLDDVKAWTVESGDGTYGVLSIDGTTGEWIYTIDSTKSMPGPNDTATDTFYVRAEDLDGGVSEKFAIVINVQGSNFPPVGGGGSPTNDQPDIGGDITGSVTEDSLTAESGQLTVTDPDTGDSHTWSLINSGGTAEPDNKLEGTYGTLELNPATGKWHYVLNNNDPAVQNLKPGETVQETFTVKVTDSSGEANDSDTQTITIDVVGSADHVEVYNPVIETAVVKEDAVTTDSGTLTTPAGLGTGTWHLPSGVGQFGTLTLDSSGNWTYNLNSANPTVNQLKEGAKLTETFEVVVVDQYGKTTVDASGNPIKLQVEIDITGTNDVPNITGELTNSIANSDSDGKITGDLNPGDPDVGDTHTWRLPNETASNEEEGTYGKMILNPTTGEYEYQLDSSNNTVKNLGQTETLTETFDVIVKDDNGLESTDTVTITITGSNDAPVITGATTGTAEEDSGIAASGKLNAVEANTDDSAGFVAKEGANALQGTYGKFEIDADGNWTYNLFDGQPHIEELSPDSSITESFIVTAVDSFGVTTRETVTVTITGTNDDPVVSGDSTGVVAETAVTTATGQLVTADVDDNDTATYSVTTVASYGTLSVNPSTGAWEYVVDSNNATVNSLGKGSSITDTAEITVTDKFGGTDTITVNITINGENDAPSIFGNLATDTDAEAQEESTTTVTGQLQSGDPDMLDSPDTHTWEVLNDNSPYGSMDIVQNGEWTFNLENSHADIQKLGAGEEIEIQYQIKVSDQHDVSDTQTVTITVKGTNDLPVVTGPVTGATAEDGTSTATGDLDVSDIDENDTHTWSVSGSDVGTYGSISVDANGVWTYTLNNASDAVQNLAAGQTEQDTFQISVFDGTDTVTKTVTIDVTGSNDTPSITGDTSDSISQDATASVTGDLNVSDKDLSDTHSWSIVGSDTGKYGELSLNTSTGEWEYSINNSLAGSNALGQGQTEDEVFTVMVSDGQGGTKEQDVTITVSGRNDAPQVTAVVVAGTTTLGFTASAVGSLTATDPDANNTSLTWSVSNPSGTYGNLSIDQSGQWTYSIDESKPDTTDLVAGVTKTETFTIEVEDSHGAVSTETVTVTVNGSLFNGTPTTGNDILIATDDDEIFYGDPKGSAAASQDTFVWQPGSLGAPAGHDIIREFDVSNDRLDLSAIVAADNVSGLSELTSNLSLSESSGNTYLNVSNGSGTIQTIELEGIGLGSLLSHASPGSLSPEEQIERLLDNGSLILSDNIGDSSANTISGDSSADSLFGLSGNDILDGDGGDDLIAGGSGNDILTGGAGNDLFIWYKGETDSAASHDQITDFELSGGDKLDLRDILPDTVDGNSLSSLLGHISATVSSDSSTLELVVTPESGMSQAIDVVIGNAADYGLSMTSTSSDIVNELMNNNAFKWD</sequence>
<feature type="region of interest" description="Disordered" evidence="2">
    <location>
        <begin position="2867"/>
        <end position="2891"/>
    </location>
</feature>
<dbReference type="OrthoDB" id="9813456at2"/>
<dbReference type="InterPro" id="IPR013783">
    <property type="entry name" value="Ig-like_fold"/>
</dbReference>
<feature type="domain" description="Cadherin" evidence="3">
    <location>
        <begin position="1049"/>
        <end position="1148"/>
    </location>
</feature>
<name>U4K5I6_9VIBR</name>
<dbReference type="NCBIfam" id="TIGR01965">
    <property type="entry name" value="VCBS_repeat"/>
    <property type="match status" value="34"/>
</dbReference>
<reference evidence="4 5" key="1">
    <citation type="journal article" date="2013" name="ISME J.">
        <title>Comparative genomics of pathogenic lineages of Vibrio nigripulchritudo identifies virulence-associated traits.</title>
        <authorList>
            <person name="Goudenege D."/>
            <person name="Labreuche Y."/>
            <person name="Krin E."/>
            <person name="Ansquer D."/>
            <person name="Mangenot S."/>
            <person name="Calteau A."/>
            <person name="Medigue C."/>
            <person name="Mazel D."/>
            <person name="Polz M.F."/>
            <person name="Le Roux F."/>
        </authorList>
    </citation>
    <scope>NUCLEOTIDE SEQUENCE [LARGE SCALE GENOMIC DNA]</scope>
    <source>
        <strain evidence="5">SnF1</strain>
    </source>
</reference>
<dbReference type="eggNOG" id="COG2931">
    <property type="taxonomic scope" value="Bacteria"/>
</dbReference>
<proteinExistence type="predicted"/>
<dbReference type="EMBL" id="FO203526">
    <property type="protein sequence ID" value="CCO57919.1"/>
    <property type="molecule type" value="Genomic_DNA"/>
</dbReference>
<dbReference type="Gene3D" id="2.60.40.10">
    <property type="entry name" value="Immunoglobulins"/>
    <property type="match status" value="26"/>
</dbReference>
<feature type="compositionally biased region" description="Polar residues" evidence="2">
    <location>
        <begin position="3461"/>
        <end position="3472"/>
    </location>
</feature>
<dbReference type="SMART" id="SM00112">
    <property type="entry name" value="CA"/>
    <property type="match status" value="12"/>
</dbReference>
<feature type="domain" description="Cadherin" evidence="3">
    <location>
        <begin position="1366"/>
        <end position="1466"/>
    </location>
</feature>
<dbReference type="RefSeq" id="WP_022550788.1">
    <property type="nucleotide sequence ID" value="NC_022528.1"/>
</dbReference>
<dbReference type="InterPro" id="IPR011049">
    <property type="entry name" value="Serralysin-like_metalloprot_C"/>
</dbReference>
<feature type="compositionally biased region" description="Low complexity" evidence="2">
    <location>
        <begin position="2431"/>
        <end position="2448"/>
    </location>
</feature>
<evidence type="ECO:0000313" key="5">
    <source>
        <dbReference type="Proteomes" id="UP000016895"/>
    </source>
</evidence>
<feature type="domain" description="Cadherin" evidence="3">
    <location>
        <begin position="243"/>
        <end position="347"/>
    </location>
</feature>
<accession>U4K5I6</accession>
<dbReference type="STRING" id="28173.VIBNI_A1818"/>
<feature type="domain" description="Cadherin" evidence="3">
    <location>
        <begin position="1891"/>
        <end position="1991"/>
    </location>
</feature>
<dbReference type="Pfam" id="PF00353">
    <property type="entry name" value="HemolysinCabind"/>
    <property type="match status" value="1"/>
</dbReference>
<dbReference type="GO" id="GO:0016020">
    <property type="term" value="C:membrane"/>
    <property type="evidence" value="ECO:0007669"/>
    <property type="project" value="InterPro"/>
</dbReference>
<dbReference type="PROSITE" id="PS00330">
    <property type="entry name" value="HEMOLYSIN_CALCIUM"/>
    <property type="match status" value="2"/>
</dbReference>
<feature type="domain" description="Cadherin" evidence="3">
    <location>
        <begin position="1465"/>
        <end position="1571"/>
    </location>
</feature>
<evidence type="ECO:0000313" key="4">
    <source>
        <dbReference type="EMBL" id="CCO57919.1"/>
    </source>
</evidence>
<gene>
    <name evidence="4" type="ORF">VIBNI_A1818</name>
</gene>
<dbReference type="InterPro" id="IPR018511">
    <property type="entry name" value="Hemolysin-typ_Ca-bd_CS"/>
</dbReference>